<evidence type="ECO:0000256" key="2">
    <source>
        <dbReference type="ARBA" id="ARBA00022448"/>
    </source>
</evidence>
<dbReference type="RefSeq" id="WP_085936906.1">
    <property type="nucleotide sequence ID" value="NZ_FUWJ01000010.1"/>
</dbReference>
<dbReference type="PROSITE" id="PS50893">
    <property type="entry name" value="ABC_TRANSPORTER_2"/>
    <property type="match status" value="1"/>
</dbReference>
<dbReference type="OrthoDB" id="7336028at2"/>
<keyword evidence="2" id="KW-0813">Transport</keyword>
<keyword evidence="7" id="KW-1185">Reference proteome</keyword>
<name>A0A1T4SVF2_9HYPH</name>
<dbReference type="InterPro" id="IPR050166">
    <property type="entry name" value="ABC_transporter_ATP-bind"/>
</dbReference>
<dbReference type="STRING" id="225324.SAMN02745126_05168"/>
<dbReference type="Gene3D" id="3.40.50.300">
    <property type="entry name" value="P-loop containing nucleotide triphosphate hydrolases"/>
    <property type="match status" value="1"/>
</dbReference>
<feature type="domain" description="ABC transporter" evidence="5">
    <location>
        <begin position="9"/>
        <end position="240"/>
    </location>
</feature>
<evidence type="ECO:0000256" key="1">
    <source>
        <dbReference type="ARBA" id="ARBA00005417"/>
    </source>
</evidence>
<evidence type="ECO:0000259" key="5">
    <source>
        <dbReference type="PROSITE" id="PS50893"/>
    </source>
</evidence>
<evidence type="ECO:0000313" key="7">
    <source>
        <dbReference type="Proteomes" id="UP000190092"/>
    </source>
</evidence>
<dbReference type="EMBL" id="FUWJ01000010">
    <property type="protein sequence ID" value="SKA32126.1"/>
    <property type="molecule type" value="Genomic_DNA"/>
</dbReference>
<dbReference type="SUPFAM" id="SSF52540">
    <property type="entry name" value="P-loop containing nucleoside triphosphate hydrolases"/>
    <property type="match status" value="1"/>
</dbReference>
<organism evidence="6 7">
    <name type="scientific">Enhydrobacter aerosaccus</name>
    <dbReference type="NCBI Taxonomy" id="225324"/>
    <lineage>
        <taxon>Bacteria</taxon>
        <taxon>Pseudomonadati</taxon>
        <taxon>Pseudomonadota</taxon>
        <taxon>Alphaproteobacteria</taxon>
        <taxon>Hyphomicrobiales</taxon>
        <taxon>Enhydrobacter</taxon>
    </lineage>
</organism>
<dbReference type="InterPro" id="IPR003593">
    <property type="entry name" value="AAA+_ATPase"/>
</dbReference>
<comment type="similarity">
    <text evidence="1">Belongs to the ABC transporter superfamily.</text>
</comment>
<dbReference type="GO" id="GO:0005524">
    <property type="term" value="F:ATP binding"/>
    <property type="evidence" value="ECO:0007669"/>
    <property type="project" value="UniProtKB-KW"/>
</dbReference>
<dbReference type="InterPro" id="IPR027417">
    <property type="entry name" value="P-loop_NTPase"/>
</dbReference>
<dbReference type="AlphaFoldDB" id="A0A1T4SVF2"/>
<proteinExistence type="inferred from homology"/>
<dbReference type="PANTHER" id="PTHR42788:SF13">
    <property type="entry name" value="ALIPHATIC SULFONATES IMPORT ATP-BINDING PROTEIN SSUB"/>
    <property type="match status" value="1"/>
</dbReference>
<sequence>MNGEVGARVEVRSISKIFRRSRQVTQALASVDLCVEPGEFICLLGPSGCGKSTLLHIVAGFIAPDAGEVRVDGIAKTGPGADRCMLFQAPTLFPWLTTIDNVLFGLRARGAITSESRRQAGELLELVGLGSFGGHYPHQLSGGMRHRAALARALINRPRVLLMDEPFAALDAITREAMQNFLLGLWGRERTTIIFVTHDVEEAALLSDRVCVMSGRPGRIIATEEIALGRPRDEVLRDTAEFVSLRRKLRERLADA</sequence>
<dbReference type="SMART" id="SM00382">
    <property type="entry name" value="AAA"/>
    <property type="match status" value="1"/>
</dbReference>
<evidence type="ECO:0000256" key="3">
    <source>
        <dbReference type="ARBA" id="ARBA00022741"/>
    </source>
</evidence>
<accession>A0A1T4SVF2</accession>
<gene>
    <name evidence="6" type="ORF">SAMN02745126_05168</name>
</gene>
<dbReference type="GO" id="GO:0016887">
    <property type="term" value="F:ATP hydrolysis activity"/>
    <property type="evidence" value="ECO:0007669"/>
    <property type="project" value="InterPro"/>
</dbReference>
<keyword evidence="3" id="KW-0547">Nucleotide-binding</keyword>
<reference evidence="7" key="1">
    <citation type="submission" date="2017-02" db="EMBL/GenBank/DDBJ databases">
        <authorList>
            <person name="Varghese N."/>
            <person name="Submissions S."/>
        </authorList>
    </citation>
    <scope>NUCLEOTIDE SEQUENCE [LARGE SCALE GENOMIC DNA]</scope>
    <source>
        <strain evidence="7">ATCC 27094</strain>
    </source>
</reference>
<evidence type="ECO:0000313" key="6">
    <source>
        <dbReference type="EMBL" id="SKA32126.1"/>
    </source>
</evidence>
<dbReference type="Pfam" id="PF00005">
    <property type="entry name" value="ABC_tran"/>
    <property type="match status" value="1"/>
</dbReference>
<dbReference type="CDD" id="cd03293">
    <property type="entry name" value="ABC_NrtD_SsuB_transporters"/>
    <property type="match status" value="1"/>
</dbReference>
<dbReference type="Proteomes" id="UP000190092">
    <property type="component" value="Unassembled WGS sequence"/>
</dbReference>
<keyword evidence="4 6" id="KW-0067">ATP-binding</keyword>
<dbReference type="InterPro" id="IPR003439">
    <property type="entry name" value="ABC_transporter-like_ATP-bd"/>
</dbReference>
<dbReference type="PANTHER" id="PTHR42788">
    <property type="entry name" value="TAURINE IMPORT ATP-BINDING PROTEIN-RELATED"/>
    <property type="match status" value="1"/>
</dbReference>
<evidence type="ECO:0000256" key="4">
    <source>
        <dbReference type="ARBA" id="ARBA00022840"/>
    </source>
</evidence>
<protein>
    <submittedName>
        <fullName evidence="6">NitT/TauT family transport system ATP-binding protein</fullName>
    </submittedName>
</protein>